<feature type="transmembrane region" description="Helical" evidence="2">
    <location>
        <begin position="133"/>
        <end position="158"/>
    </location>
</feature>
<feature type="region of interest" description="Disordered" evidence="1">
    <location>
        <begin position="385"/>
        <end position="423"/>
    </location>
</feature>
<keyword evidence="2" id="KW-0472">Membrane</keyword>
<gene>
    <name evidence="3" type="ORF">BJ981_001299</name>
</gene>
<dbReference type="Pfam" id="PF07690">
    <property type="entry name" value="MFS_1"/>
    <property type="match status" value="1"/>
</dbReference>
<evidence type="ECO:0000313" key="4">
    <source>
        <dbReference type="Proteomes" id="UP000588112"/>
    </source>
</evidence>
<feature type="transmembrane region" description="Helical" evidence="2">
    <location>
        <begin position="164"/>
        <end position="185"/>
    </location>
</feature>
<name>A0A7W9DPQ6_9ACTN</name>
<feature type="transmembrane region" description="Helical" evidence="2">
    <location>
        <begin position="299"/>
        <end position="320"/>
    </location>
</feature>
<comment type="caution">
    <text evidence="3">The sequence shown here is derived from an EMBL/GenBank/DDBJ whole genome shotgun (WGS) entry which is preliminary data.</text>
</comment>
<dbReference type="AlphaFoldDB" id="A0A7W9DPQ6"/>
<dbReference type="SUPFAM" id="SSF103473">
    <property type="entry name" value="MFS general substrate transporter"/>
    <property type="match status" value="1"/>
</dbReference>
<dbReference type="GO" id="GO:0022857">
    <property type="term" value="F:transmembrane transporter activity"/>
    <property type="evidence" value="ECO:0007669"/>
    <property type="project" value="InterPro"/>
</dbReference>
<dbReference type="InterPro" id="IPR052524">
    <property type="entry name" value="MFS_Cyanate_Porter"/>
</dbReference>
<evidence type="ECO:0000256" key="1">
    <source>
        <dbReference type="SAM" id="MobiDB-lite"/>
    </source>
</evidence>
<dbReference type="InterPro" id="IPR011701">
    <property type="entry name" value="MFS"/>
</dbReference>
<feature type="compositionally biased region" description="Basic and acidic residues" evidence="1">
    <location>
        <begin position="413"/>
        <end position="423"/>
    </location>
</feature>
<dbReference type="EMBL" id="JACHBR010000001">
    <property type="protein sequence ID" value="MBB5625600.1"/>
    <property type="molecule type" value="Genomic_DNA"/>
</dbReference>
<keyword evidence="4" id="KW-1185">Reference proteome</keyword>
<organism evidence="3 4">
    <name type="scientific">Sphaerisporangium krabiense</name>
    <dbReference type="NCBI Taxonomy" id="763782"/>
    <lineage>
        <taxon>Bacteria</taxon>
        <taxon>Bacillati</taxon>
        <taxon>Actinomycetota</taxon>
        <taxon>Actinomycetes</taxon>
        <taxon>Streptosporangiales</taxon>
        <taxon>Streptosporangiaceae</taxon>
        <taxon>Sphaerisporangium</taxon>
    </lineage>
</organism>
<dbReference type="Proteomes" id="UP000588112">
    <property type="component" value="Unassembled WGS sequence"/>
</dbReference>
<feature type="transmembrane region" description="Helical" evidence="2">
    <location>
        <begin position="43"/>
        <end position="68"/>
    </location>
</feature>
<dbReference type="InterPro" id="IPR036259">
    <property type="entry name" value="MFS_trans_sf"/>
</dbReference>
<reference evidence="3 4" key="1">
    <citation type="submission" date="2020-08" db="EMBL/GenBank/DDBJ databases">
        <title>Sequencing the genomes of 1000 actinobacteria strains.</title>
        <authorList>
            <person name="Klenk H.-P."/>
        </authorList>
    </citation>
    <scope>NUCLEOTIDE SEQUENCE [LARGE SCALE GENOMIC DNA]</scope>
    <source>
        <strain evidence="3 4">DSM 45790</strain>
    </source>
</reference>
<accession>A0A7W9DPQ6</accession>
<dbReference type="RefSeq" id="WP_184608954.1">
    <property type="nucleotide sequence ID" value="NZ_BOOS01000024.1"/>
</dbReference>
<feature type="transmembrane region" description="Helical" evidence="2">
    <location>
        <begin position="209"/>
        <end position="231"/>
    </location>
</feature>
<protein>
    <submittedName>
        <fullName evidence="3">CP family cyanate transporter-like MFS transporter</fullName>
    </submittedName>
</protein>
<keyword evidence="2" id="KW-1133">Transmembrane helix</keyword>
<sequence length="423" mass="43603">MEKTLTRRSGQALLVWGLLVVAANLRASLTGVGPLLDHVQADLGLTPAVAGLLNTLPLLAFAALSPLVPRLVGRWGAERLLGGALVVLTLGIALRWVPTAAGLFGGTVLIGAGVAVGNVLLPSLIKRDFPTKVGLLTSAYATVMGGVAAVASGVAVPISAVAPGGWHTALGCWLVFALVAVLLWIPQMRAPRRAAQAIRRHPLPWRSGLSWAVTAFMGLQSLGFYVVVTWLPQVFQDNGMSAATAGWLLFLFQAVAVLTSLAVPGALRRARDQRALATICSAIMLLGYLGLSAAPGLAWLWSVILGLGGGACLVLALAFISLRAQDASVAGALSAMAQSIGYLLAAAGPVIFGLLHTLTSGWRTPLILMCATAATQTIAALAAGSGTVPSPDSQAPAHAPRPGIGPLARRHMHPDLADPRMRP</sequence>
<evidence type="ECO:0000256" key="2">
    <source>
        <dbReference type="SAM" id="Phobius"/>
    </source>
</evidence>
<dbReference type="PANTHER" id="PTHR23523:SF2">
    <property type="entry name" value="2-NITROIMIDAZOLE TRANSPORTER"/>
    <property type="match status" value="1"/>
</dbReference>
<feature type="transmembrane region" description="Helical" evidence="2">
    <location>
        <begin position="275"/>
        <end position="293"/>
    </location>
</feature>
<proteinExistence type="predicted"/>
<feature type="transmembrane region" description="Helical" evidence="2">
    <location>
        <begin position="243"/>
        <end position="263"/>
    </location>
</feature>
<dbReference type="CDD" id="cd17339">
    <property type="entry name" value="MFS_NIMT_CynX_like"/>
    <property type="match status" value="1"/>
</dbReference>
<keyword evidence="2" id="KW-0812">Transmembrane</keyword>
<feature type="transmembrane region" description="Helical" evidence="2">
    <location>
        <begin position="103"/>
        <end position="121"/>
    </location>
</feature>
<dbReference type="Gene3D" id="1.20.1250.20">
    <property type="entry name" value="MFS general substrate transporter like domains"/>
    <property type="match status" value="2"/>
</dbReference>
<feature type="transmembrane region" description="Helical" evidence="2">
    <location>
        <begin position="332"/>
        <end position="354"/>
    </location>
</feature>
<evidence type="ECO:0000313" key="3">
    <source>
        <dbReference type="EMBL" id="MBB5625600.1"/>
    </source>
</evidence>
<dbReference type="PANTHER" id="PTHR23523">
    <property type="match status" value="1"/>
</dbReference>
<feature type="transmembrane region" description="Helical" evidence="2">
    <location>
        <begin position="80"/>
        <end position="97"/>
    </location>
</feature>